<keyword evidence="1" id="KW-0812">Transmembrane</keyword>
<keyword evidence="1" id="KW-0472">Membrane</keyword>
<evidence type="ECO:0000256" key="1">
    <source>
        <dbReference type="SAM" id="Phobius"/>
    </source>
</evidence>
<evidence type="ECO:0000313" key="3">
    <source>
        <dbReference type="Proteomes" id="UP001469553"/>
    </source>
</evidence>
<organism evidence="2 3">
    <name type="scientific">Ameca splendens</name>
    <dbReference type="NCBI Taxonomy" id="208324"/>
    <lineage>
        <taxon>Eukaryota</taxon>
        <taxon>Metazoa</taxon>
        <taxon>Chordata</taxon>
        <taxon>Craniata</taxon>
        <taxon>Vertebrata</taxon>
        <taxon>Euteleostomi</taxon>
        <taxon>Actinopterygii</taxon>
        <taxon>Neopterygii</taxon>
        <taxon>Teleostei</taxon>
        <taxon>Neoteleostei</taxon>
        <taxon>Acanthomorphata</taxon>
        <taxon>Ovalentaria</taxon>
        <taxon>Atherinomorphae</taxon>
        <taxon>Cyprinodontiformes</taxon>
        <taxon>Goodeidae</taxon>
        <taxon>Ameca</taxon>
    </lineage>
</organism>
<keyword evidence="3" id="KW-1185">Reference proteome</keyword>
<protein>
    <submittedName>
        <fullName evidence="2">Uncharacterized protein</fullName>
    </submittedName>
</protein>
<sequence>MDSGGTKKLRKRLSSTNIQALTWQTEILYKTFVCGLVFGQRTFPASVHKFRRRLLHLLMLRGISLYQPVLGSFCLVIRSTHSASG</sequence>
<feature type="transmembrane region" description="Helical" evidence="1">
    <location>
        <begin position="58"/>
        <end position="78"/>
    </location>
</feature>
<evidence type="ECO:0000313" key="2">
    <source>
        <dbReference type="EMBL" id="MEQ2313486.1"/>
    </source>
</evidence>
<dbReference type="EMBL" id="JAHRIP010084732">
    <property type="protein sequence ID" value="MEQ2313486.1"/>
    <property type="molecule type" value="Genomic_DNA"/>
</dbReference>
<comment type="caution">
    <text evidence="2">The sequence shown here is derived from an EMBL/GenBank/DDBJ whole genome shotgun (WGS) entry which is preliminary data.</text>
</comment>
<keyword evidence="1" id="KW-1133">Transmembrane helix</keyword>
<gene>
    <name evidence="2" type="ORF">AMECASPLE_002532</name>
</gene>
<name>A0ABV1A767_9TELE</name>
<reference evidence="2 3" key="1">
    <citation type="submission" date="2021-06" db="EMBL/GenBank/DDBJ databases">
        <authorList>
            <person name="Palmer J.M."/>
        </authorList>
    </citation>
    <scope>NUCLEOTIDE SEQUENCE [LARGE SCALE GENOMIC DNA]</scope>
    <source>
        <strain evidence="2 3">AS_MEX2019</strain>
        <tissue evidence="2">Muscle</tissue>
    </source>
</reference>
<proteinExistence type="predicted"/>
<accession>A0ABV1A767</accession>
<dbReference type="Proteomes" id="UP001469553">
    <property type="component" value="Unassembled WGS sequence"/>
</dbReference>